<comment type="caution">
    <text evidence="1">The sequence shown here is derived from an EMBL/GenBank/DDBJ whole genome shotgun (WGS) entry which is preliminary data.</text>
</comment>
<evidence type="ECO:0000313" key="2">
    <source>
        <dbReference type="Proteomes" id="UP001610063"/>
    </source>
</evidence>
<dbReference type="Proteomes" id="UP001610063">
    <property type="component" value="Unassembled WGS sequence"/>
</dbReference>
<keyword evidence="2" id="KW-1185">Reference proteome</keyword>
<dbReference type="RefSeq" id="WP_159582353.1">
    <property type="nucleotide sequence ID" value="NZ_JBIPKE010000018.1"/>
</dbReference>
<dbReference type="Pfam" id="PF14114">
    <property type="entry name" value="DUF4286"/>
    <property type="match status" value="1"/>
</dbReference>
<accession>A0ABW7NCX0</accession>
<organism evidence="1 2">
    <name type="scientific">Marinoscillum luteum</name>
    <dbReference type="NCBI Taxonomy" id="861051"/>
    <lineage>
        <taxon>Bacteria</taxon>
        <taxon>Pseudomonadati</taxon>
        <taxon>Bacteroidota</taxon>
        <taxon>Cytophagia</taxon>
        <taxon>Cytophagales</taxon>
        <taxon>Reichenbachiellaceae</taxon>
        <taxon>Marinoscillum</taxon>
    </lineage>
</organism>
<evidence type="ECO:0000313" key="1">
    <source>
        <dbReference type="EMBL" id="MFH6984609.1"/>
    </source>
</evidence>
<sequence>MIVYNVTVNIETEVESDWLSWMKQTHIPEVLQTGCFTEHRFLKLLNDDPEATGTTYAVQYFAPGITSLNNYLDNFAPGLQKKVIDRYSNKFVAFRTFLEEV</sequence>
<dbReference type="InterPro" id="IPR025563">
    <property type="entry name" value="DUF4286"/>
</dbReference>
<reference evidence="1 2" key="1">
    <citation type="journal article" date="2013" name="Int. J. Syst. Evol. Microbiol.">
        <title>Marinoscillum luteum sp. nov., isolated from marine sediment.</title>
        <authorList>
            <person name="Cha I.T."/>
            <person name="Park S.J."/>
            <person name="Kim S.J."/>
            <person name="Kim J.G."/>
            <person name="Jung M.Y."/>
            <person name="Shin K.S."/>
            <person name="Kwon K.K."/>
            <person name="Yang S.H."/>
            <person name="Seo Y.S."/>
            <person name="Rhee S.K."/>
        </authorList>
    </citation>
    <scope>NUCLEOTIDE SEQUENCE [LARGE SCALE GENOMIC DNA]</scope>
    <source>
        <strain evidence="1 2">KCTC 23939</strain>
    </source>
</reference>
<proteinExistence type="predicted"/>
<dbReference type="EMBL" id="JBIPKE010000018">
    <property type="protein sequence ID" value="MFH6984609.1"/>
    <property type="molecule type" value="Genomic_DNA"/>
</dbReference>
<protein>
    <submittedName>
        <fullName evidence="1">DUF4286 family protein</fullName>
    </submittedName>
</protein>
<gene>
    <name evidence="1" type="ORF">ACHKAR_14235</name>
</gene>
<name>A0ABW7NCX0_9BACT</name>